<name>A0A1I2NHX8_9FLAO</name>
<feature type="domain" description="XdhC Rossmann" evidence="2">
    <location>
        <begin position="207"/>
        <end position="352"/>
    </location>
</feature>
<dbReference type="Gene3D" id="3.40.50.720">
    <property type="entry name" value="NAD(P)-binding Rossmann-like Domain"/>
    <property type="match status" value="1"/>
</dbReference>
<proteinExistence type="predicted"/>
<dbReference type="PANTHER" id="PTHR30388:SF6">
    <property type="entry name" value="XANTHINE DEHYDROGENASE SUBUNIT A-RELATED"/>
    <property type="match status" value="1"/>
</dbReference>
<dbReference type="RefSeq" id="WP_093305571.1">
    <property type="nucleotide sequence ID" value="NZ_FOOH01000020.1"/>
</dbReference>
<evidence type="ECO:0000313" key="4">
    <source>
        <dbReference type="Proteomes" id="UP000199116"/>
    </source>
</evidence>
<accession>A0A1I2NHX8</accession>
<dbReference type="AlphaFoldDB" id="A0A1I2NHX8"/>
<reference evidence="4" key="1">
    <citation type="submission" date="2016-10" db="EMBL/GenBank/DDBJ databases">
        <authorList>
            <person name="Varghese N."/>
            <person name="Submissions S."/>
        </authorList>
    </citation>
    <scope>NUCLEOTIDE SEQUENCE [LARGE SCALE GENOMIC DNA]</scope>
    <source>
        <strain evidence="4">DSM 23515</strain>
    </source>
</reference>
<dbReference type="PANTHER" id="PTHR30388">
    <property type="entry name" value="ALDEHYDE OXIDOREDUCTASE MOLYBDENUM COFACTOR ASSEMBLY PROTEIN"/>
    <property type="match status" value="1"/>
</dbReference>
<dbReference type="Pfam" id="PF02625">
    <property type="entry name" value="XdhC_CoxI"/>
    <property type="match status" value="1"/>
</dbReference>
<keyword evidence="4" id="KW-1185">Reference proteome</keyword>
<organism evidence="3 4">
    <name type="scientific">Salegentibacter agarivorans</name>
    <dbReference type="NCBI Taxonomy" id="345907"/>
    <lineage>
        <taxon>Bacteria</taxon>
        <taxon>Pseudomonadati</taxon>
        <taxon>Bacteroidota</taxon>
        <taxon>Flavobacteriia</taxon>
        <taxon>Flavobacteriales</taxon>
        <taxon>Flavobacteriaceae</taxon>
        <taxon>Salegentibacter</taxon>
    </lineage>
</organism>
<dbReference type="Pfam" id="PF13478">
    <property type="entry name" value="XdhC_C"/>
    <property type="match status" value="1"/>
</dbReference>
<evidence type="ECO:0000313" key="3">
    <source>
        <dbReference type="EMBL" id="SFG01056.1"/>
    </source>
</evidence>
<gene>
    <name evidence="3" type="ORF">SAMN04488033_12018</name>
</gene>
<evidence type="ECO:0008006" key="5">
    <source>
        <dbReference type="Google" id="ProtNLM"/>
    </source>
</evidence>
<evidence type="ECO:0000259" key="1">
    <source>
        <dbReference type="Pfam" id="PF02625"/>
    </source>
</evidence>
<dbReference type="InterPro" id="IPR052698">
    <property type="entry name" value="MoCofactor_Util/Proc"/>
</dbReference>
<evidence type="ECO:0000259" key="2">
    <source>
        <dbReference type="Pfam" id="PF13478"/>
    </source>
</evidence>
<dbReference type="InterPro" id="IPR027051">
    <property type="entry name" value="XdhC_Rossmann_dom"/>
</dbReference>
<dbReference type="Proteomes" id="UP000199116">
    <property type="component" value="Unassembled WGS sequence"/>
</dbReference>
<protein>
    <recommendedName>
        <fullName evidence="5">XdhC and CoxI family protein</fullName>
    </recommendedName>
</protein>
<dbReference type="InterPro" id="IPR003777">
    <property type="entry name" value="XdhC_CoxI"/>
</dbReference>
<dbReference type="EMBL" id="FOOH01000020">
    <property type="protein sequence ID" value="SFG01056.1"/>
    <property type="molecule type" value="Genomic_DNA"/>
</dbReference>
<sequence length="384" mass="43268">MRELDVIISKYEFLRENSTGCVLATVVHVQGSSYRKAGARMLVDEYGNITGAISGGCLEGDALRKALHALHRQKNKLVSYDTSDEDDAIIGAQLGCNGIIQVLFEPIDYLDALNPCELLKKVTKQNSPLAIVVQFNLNKQKEQCGTKLVITKDLKTFGQKPEKELFHYIEEQASLTLKYNHPHFAEFTTEKESTHIFIQNYQPPVKLIIVGAGNDAQILAQQADLLGWDVIVTDGRPTHANKDRFTSSCQVIVSKPEETLKNIEIDHRSFFVLMSHNYNYDLAVLKMLFKEKLIPYIGILGPLKKYQRMLNDLEDENYDWEDENLDKIYAPVGLEIGAETPAEIGLSILAEIQMVLNGKSAKPLREKVTPIHDKKLNHFTKVAI</sequence>
<feature type="domain" description="XdhC- CoxI" evidence="1">
    <location>
        <begin position="15"/>
        <end position="81"/>
    </location>
</feature>